<evidence type="ECO:0000313" key="15">
    <source>
        <dbReference type="Proteomes" id="UP000007382"/>
    </source>
</evidence>
<dbReference type="InterPro" id="IPR023346">
    <property type="entry name" value="Lysozyme-like_dom_sf"/>
</dbReference>
<name>I0IR44_LEPFC</name>
<dbReference type="eggNOG" id="COG0744">
    <property type="taxonomic scope" value="Bacteria"/>
</dbReference>
<dbReference type="Gene3D" id="3.40.710.10">
    <property type="entry name" value="DD-peptidase/beta-lactamase superfamily"/>
    <property type="match status" value="1"/>
</dbReference>
<evidence type="ECO:0000313" key="14">
    <source>
        <dbReference type="EMBL" id="BAM07743.1"/>
    </source>
</evidence>
<evidence type="ECO:0000256" key="9">
    <source>
        <dbReference type="ARBA" id="ARBA00023268"/>
    </source>
</evidence>
<sequence length="753" mass="81959">MSHILAGPFFTKKSLSLTLAAFILIVLAIGWGFSRHLDGLLEDRLKTLSAPGVTVYSSPFPVFKGERISPSLISQLEPDAKMANFRTIVLSENPSSHQTTRHFKLVFSRNLKYLVAISPIDPGNPDPQPTESVSLPPGFLGTIIDKTLALYRPIPLDLVSERMKTTLLVSEDRNFYNSPAVDITGILRALVLDLRSRTFREGGSTLTQQVVKNILLGQQKTIERKFLEVLLAVKLARTHSPDQILALYLNHTEWGTSGSERIIGIEAASETFFGHSARSLSYRESATLAAILRAPNRNNPVRHPARVMAIRNRIIESLGETGHLKGKRLARDLKSPLGISGGIPKPPGPYLTSWAIKTMGELPAGANVTLTMDPVLSEKVDQLVAGDLHRIDRYVWKRHPEKPPLEAAAIVMDPRSGAILALSGGDSFRLAPFNRAIMAKRQPASLFKIVPYIVALNPRDQGPPHANIETILSNDPIAITAGGHLWRPRNAENVQDGKITLEEAFTQSLNRPILHLATILSPREMVKTARSLGLDSPDASDLPLSWPLGVTPQSPLQIARAYASIANGGYGVTPHAIASILSEKGTPIRRFTPLPTIVRRVIPAQTAYLVGDLLRRTVSSGTGKSLSHWTTSDGWGGKTGTANKGRDTWFVATSPDRIVVVWVGYDDNSPTWGFGATLALPIAGKIIRLMNVTPSVPPPPPGILMNLVKTGCNDPPRIIPSLEGNPIASAECQNTPRSPGLMDQMGLFLKKIF</sequence>
<dbReference type="GO" id="GO:0008658">
    <property type="term" value="F:penicillin binding"/>
    <property type="evidence" value="ECO:0007669"/>
    <property type="project" value="InterPro"/>
</dbReference>
<organism evidence="14 15">
    <name type="scientific">Leptospirillum ferrooxidans (strain C2-3)</name>
    <dbReference type="NCBI Taxonomy" id="1162668"/>
    <lineage>
        <taxon>Bacteria</taxon>
        <taxon>Pseudomonadati</taxon>
        <taxon>Nitrospirota</taxon>
        <taxon>Nitrospiria</taxon>
        <taxon>Nitrospirales</taxon>
        <taxon>Nitrospiraceae</taxon>
        <taxon>Leptospirillum</taxon>
    </lineage>
</organism>
<gene>
    <name evidence="14" type="ordered locus">LFE_2069</name>
</gene>
<dbReference type="STRING" id="1162668.LFE_2069"/>
<feature type="domain" description="Penicillin-binding protein transpeptidase" evidence="12">
    <location>
        <begin position="408"/>
        <end position="686"/>
    </location>
</feature>
<dbReference type="PANTHER" id="PTHR32282:SF33">
    <property type="entry name" value="PEPTIDOGLYCAN GLYCOSYLTRANSFERASE"/>
    <property type="match status" value="1"/>
</dbReference>
<comment type="similarity">
    <text evidence="2">In the C-terminal section; belongs to the transpeptidase family.</text>
</comment>
<comment type="catalytic activity">
    <reaction evidence="11">
        <text>[GlcNAc-(1-&gt;4)-Mur2Ac(oyl-L-Ala-gamma-D-Glu-L-Lys-D-Ala-D-Ala)](n)-di-trans,octa-cis-undecaprenyl diphosphate + beta-D-GlcNAc-(1-&gt;4)-Mur2Ac(oyl-L-Ala-gamma-D-Glu-L-Lys-D-Ala-D-Ala)-di-trans,octa-cis-undecaprenyl diphosphate = [GlcNAc-(1-&gt;4)-Mur2Ac(oyl-L-Ala-gamma-D-Glu-L-Lys-D-Ala-D-Ala)](n+1)-di-trans,octa-cis-undecaprenyl diphosphate + di-trans,octa-cis-undecaprenyl diphosphate + H(+)</text>
        <dbReference type="Rhea" id="RHEA:23708"/>
        <dbReference type="Rhea" id="RHEA-COMP:9602"/>
        <dbReference type="Rhea" id="RHEA-COMP:9603"/>
        <dbReference type="ChEBI" id="CHEBI:15378"/>
        <dbReference type="ChEBI" id="CHEBI:58405"/>
        <dbReference type="ChEBI" id="CHEBI:60033"/>
        <dbReference type="ChEBI" id="CHEBI:78435"/>
        <dbReference type="EC" id="2.4.99.28"/>
    </reaction>
</comment>
<dbReference type="AlphaFoldDB" id="I0IR44"/>
<evidence type="ECO:0000259" key="13">
    <source>
        <dbReference type="Pfam" id="PF00912"/>
    </source>
</evidence>
<dbReference type="EC" id="2.4.99.28" evidence="10"/>
<evidence type="ECO:0000256" key="8">
    <source>
        <dbReference type="ARBA" id="ARBA00022801"/>
    </source>
</evidence>
<dbReference type="InterPro" id="IPR001264">
    <property type="entry name" value="Glyco_trans_51"/>
</dbReference>
<feature type="domain" description="Glycosyl transferase family 51" evidence="13">
    <location>
        <begin position="153"/>
        <end position="317"/>
    </location>
</feature>
<dbReference type="Gene3D" id="1.10.3810.10">
    <property type="entry name" value="Biosynthetic peptidoglycan transglycosylase-like"/>
    <property type="match status" value="1"/>
</dbReference>
<dbReference type="EMBL" id="AP012342">
    <property type="protein sequence ID" value="BAM07743.1"/>
    <property type="molecule type" value="Genomic_DNA"/>
</dbReference>
<dbReference type="InterPro" id="IPR001460">
    <property type="entry name" value="PCN-bd_Tpept"/>
</dbReference>
<keyword evidence="15" id="KW-1185">Reference proteome</keyword>
<dbReference type="GO" id="GO:0006508">
    <property type="term" value="P:proteolysis"/>
    <property type="evidence" value="ECO:0007669"/>
    <property type="project" value="UniProtKB-KW"/>
</dbReference>
<dbReference type="Pfam" id="PF00905">
    <property type="entry name" value="Transpeptidase"/>
    <property type="match status" value="1"/>
</dbReference>
<dbReference type="GO" id="GO:0008955">
    <property type="term" value="F:peptidoglycan glycosyltransferase activity"/>
    <property type="evidence" value="ECO:0007669"/>
    <property type="project" value="UniProtKB-EC"/>
</dbReference>
<evidence type="ECO:0000256" key="1">
    <source>
        <dbReference type="ARBA" id="ARBA00004752"/>
    </source>
</evidence>
<dbReference type="Proteomes" id="UP000007382">
    <property type="component" value="Chromosome"/>
</dbReference>
<keyword evidence="6" id="KW-0328">Glycosyltransferase</keyword>
<evidence type="ECO:0000256" key="7">
    <source>
        <dbReference type="ARBA" id="ARBA00022679"/>
    </source>
</evidence>
<reference evidence="15" key="2">
    <citation type="submission" date="2012-03" db="EMBL/GenBank/DDBJ databases">
        <title>The complete genome sequence of the pioneer microbe on fresh volcanic deposit, Leptospirillum ferrooxidans strain C2-3.</title>
        <authorList>
            <person name="Fujimura R."/>
            <person name="Sato Y."/>
            <person name="Nishizawa T."/>
            <person name="Nanba K."/>
            <person name="Oshima K."/>
            <person name="Hattori M."/>
            <person name="Kamijo T."/>
            <person name="Ohta H."/>
        </authorList>
    </citation>
    <scope>NUCLEOTIDE SEQUENCE [LARGE SCALE GENOMIC DNA]</scope>
    <source>
        <strain evidence="15">C2-3</strain>
    </source>
</reference>
<evidence type="ECO:0000256" key="5">
    <source>
        <dbReference type="ARBA" id="ARBA00022670"/>
    </source>
</evidence>
<evidence type="ECO:0000256" key="6">
    <source>
        <dbReference type="ARBA" id="ARBA00022676"/>
    </source>
</evidence>
<keyword evidence="8" id="KW-0378">Hydrolase</keyword>
<keyword evidence="9" id="KW-0511">Multifunctional enzyme</keyword>
<dbReference type="PANTHER" id="PTHR32282">
    <property type="entry name" value="BINDING PROTEIN TRANSPEPTIDASE, PUTATIVE-RELATED"/>
    <property type="match status" value="1"/>
</dbReference>
<evidence type="ECO:0000259" key="12">
    <source>
        <dbReference type="Pfam" id="PF00905"/>
    </source>
</evidence>
<dbReference type="Pfam" id="PF00912">
    <property type="entry name" value="Transgly"/>
    <property type="match status" value="1"/>
</dbReference>
<accession>I0IR44</accession>
<dbReference type="KEGG" id="lfc:LFE_2069"/>
<keyword evidence="7 14" id="KW-0808">Transferase</keyword>
<evidence type="ECO:0000256" key="2">
    <source>
        <dbReference type="ARBA" id="ARBA00007090"/>
    </source>
</evidence>
<proteinExistence type="inferred from homology"/>
<evidence type="ECO:0000256" key="4">
    <source>
        <dbReference type="ARBA" id="ARBA00022645"/>
    </source>
</evidence>
<keyword evidence="4" id="KW-0121">Carboxypeptidase</keyword>
<dbReference type="HOGENOM" id="CLU_368342_0_0_0"/>
<comment type="pathway">
    <text evidence="1">Cell wall biogenesis; peptidoglycan biosynthesis.</text>
</comment>
<dbReference type="InterPro" id="IPR036950">
    <property type="entry name" value="PBP_transglycosylase"/>
</dbReference>
<protein>
    <recommendedName>
        <fullName evidence="10">peptidoglycan glycosyltransferase</fullName>
        <ecNumber evidence="10">2.4.99.28</ecNumber>
    </recommendedName>
</protein>
<dbReference type="PATRIC" id="fig|1162668.3.peg.2453"/>
<reference evidence="14 15" key="1">
    <citation type="journal article" date="2012" name="J. Bacteriol.">
        <title>Complete Genome Sequence of Leptospirillum ferrooxidans Strain C2-3, Isolated from a Fresh Volcanic Ash Deposit on the Island of Miyake, Japan.</title>
        <authorList>
            <person name="Fujimura R."/>
            <person name="Sato Y."/>
            <person name="Nishizawa T."/>
            <person name="Oshima K."/>
            <person name="Kim S.-W."/>
            <person name="Hattori M."/>
            <person name="Kamijo T."/>
            <person name="Ohta H."/>
        </authorList>
    </citation>
    <scope>NUCLEOTIDE SEQUENCE [LARGE SCALE GENOMIC DNA]</scope>
    <source>
        <strain evidence="14 15">C2-3</strain>
    </source>
</reference>
<evidence type="ECO:0000256" key="10">
    <source>
        <dbReference type="ARBA" id="ARBA00044770"/>
    </source>
</evidence>
<evidence type="ECO:0000256" key="11">
    <source>
        <dbReference type="ARBA" id="ARBA00049902"/>
    </source>
</evidence>
<dbReference type="SUPFAM" id="SSF56601">
    <property type="entry name" value="beta-lactamase/transpeptidase-like"/>
    <property type="match status" value="1"/>
</dbReference>
<evidence type="ECO:0000256" key="3">
    <source>
        <dbReference type="ARBA" id="ARBA00007739"/>
    </source>
</evidence>
<dbReference type="SUPFAM" id="SSF53955">
    <property type="entry name" value="Lysozyme-like"/>
    <property type="match status" value="1"/>
</dbReference>
<keyword evidence="5" id="KW-0645">Protease</keyword>
<comment type="similarity">
    <text evidence="3">In the N-terminal section; belongs to the glycosyltransferase 51 family.</text>
</comment>
<dbReference type="GO" id="GO:0004180">
    <property type="term" value="F:carboxypeptidase activity"/>
    <property type="evidence" value="ECO:0007669"/>
    <property type="project" value="UniProtKB-KW"/>
</dbReference>
<dbReference type="InterPro" id="IPR012338">
    <property type="entry name" value="Beta-lactam/transpept-like"/>
</dbReference>
<dbReference type="InterPro" id="IPR050396">
    <property type="entry name" value="Glycosyltr_51/Transpeptidase"/>
</dbReference>